<keyword evidence="2" id="KW-0378">Hydrolase</keyword>
<dbReference type="RefSeq" id="WP_163149631.1">
    <property type="nucleotide sequence ID" value="NZ_VKHP01000002.1"/>
</dbReference>
<dbReference type="InterPro" id="IPR029058">
    <property type="entry name" value="AB_hydrolase_fold"/>
</dbReference>
<reference evidence="2 3" key="1">
    <citation type="journal article" date="2020" name="Arch. Microbiol.">
        <title>Bradyrhizobium uaiense sp. nov., a new highly efficient cowpea symbiont.</title>
        <authorList>
            <person name="Cabral Michel D."/>
            <person name="Azarias Guimaraes A."/>
            <person name="Martins da Costa E."/>
            <person name="Soares de Carvalho T."/>
            <person name="Balsanelli E."/>
            <person name="Willems A."/>
            <person name="Maltempi de Souza E."/>
            <person name="de Souza Moreira F.M."/>
        </authorList>
    </citation>
    <scope>NUCLEOTIDE SEQUENCE [LARGE SCALE GENOMIC DNA]</scope>
    <source>
        <strain evidence="2 3">UFLA 03-164</strain>
    </source>
</reference>
<proteinExistence type="predicted"/>
<evidence type="ECO:0000259" key="1">
    <source>
        <dbReference type="Pfam" id="PF00561"/>
    </source>
</evidence>
<dbReference type="Gene3D" id="3.40.50.1820">
    <property type="entry name" value="alpha/beta hydrolase"/>
    <property type="match status" value="1"/>
</dbReference>
<dbReference type="SUPFAM" id="SSF53474">
    <property type="entry name" value="alpha/beta-Hydrolases"/>
    <property type="match status" value="1"/>
</dbReference>
<dbReference type="Pfam" id="PF00561">
    <property type="entry name" value="Abhydrolase_1"/>
    <property type="match status" value="1"/>
</dbReference>
<gene>
    <name evidence="2" type="ORF">FNJ47_01260</name>
</gene>
<name>A0A6P1BA22_9BRAD</name>
<comment type="caution">
    <text evidence="2">The sequence shown here is derived from an EMBL/GenBank/DDBJ whole genome shotgun (WGS) entry which is preliminary data.</text>
</comment>
<dbReference type="InterPro" id="IPR050471">
    <property type="entry name" value="AB_hydrolase"/>
</dbReference>
<dbReference type="EMBL" id="VKHP01000002">
    <property type="protein sequence ID" value="NEU94490.1"/>
    <property type="molecule type" value="Genomic_DNA"/>
</dbReference>
<protein>
    <submittedName>
        <fullName evidence="2">Alpha/beta hydrolase</fullName>
    </submittedName>
</protein>
<dbReference type="InterPro" id="IPR000073">
    <property type="entry name" value="AB_hydrolase_1"/>
</dbReference>
<organism evidence="2 3">
    <name type="scientific">Bradyrhizobium uaiense</name>
    <dbReference type="NCBI Taxonomy" id="2594946"/>
    <lineage>
        <taxon>Bacteria</taxon>
        <taxon>Pseudomonadati</taxon>
        <taxon>Pseudomonadota</taxon>
        <taxon>Alphaproteobacteria</taxon>
        <taxon>Hyphomicrobiales</taxon>
        <taxon>Nitrobacteraceae</taxon>
        <taxon>Bradyrhizobium</taxon>
    </lineage>
</organism>
<dbReference type="PRINTS" id="PR00111">
    <property type="entry name" value="ABHYDROLASE"/>
</dbReference>
<dbReference type="Proteomes" id="UP000468531">
    <property type="component" value="Unassembled WGS sequence"/>
</dbReference>
<dbReference type="AlphaFoldDB" id="A0A6P1BA22"/>
<dbReference type="PANTHER" id="PTHR43433:SF5">
    <property type="entry name" value="AB HYDROLASE-1 DOMAIN-CONTAINING PROTEIN"/>
    <property type="match status" value="1"/>
</dbReference>
<evidence type="ECO:0000313" key="2">
    <source>
        <dbReference type="EMBL" id="NEU94490.1"/>
    </source>
</evidence>
<evidence type="ECO:0000313" key="3">
    <source>
        <dbReference type="Proteomes" id="UP000468531"/>
    </source>
</evidence>
<sequence length="278" mass="30194">MTTHNHYTAPTQFVEANGIRFAYRRFGKTGGVPIVMNIHFRGTMDHWDPVITDGLAERREVILFDNAGVGASSGEVPATFPDTARDAIAFIKALGIGKADVLGYSIGGKIAQEIAVQAPDLVRKLVLVGTGPRGADTAASKSAEIFSATYDPPEHLWIAAHFSPSAAGRAVGLGYLERKHRRGDRSPEVSETSAATQYQAIIKSNEKVDGVLDYLSEIHHPALVVHGHNDLIIPTINGFTLQQHLPNAQLIIYPDSSHASFYQYPELFLAHDSLFLDA</sequence>
<dbReference type="PANTHER" id="PTHR43433">
    <property type="entry name" value="HYDROLASE, ALPHA/BETA FOLD FAMILY PROTEIN"/>
    <property type="match status" value="1"/>
</dbReference>
<dbReference type="GO" id="GO:0016787">
    <property type="term" value="F:hydrolase activity"/>
    <property type="evidence" value="ECO:0007669"/>
    <property type="project" value="UniProtKB-KW"/>
</dbReference>
<accession>A0A6P1BA22</accession>
<feature type="domain" description="AB hydrolase-1" evidence="1">
    <location>
        <begin position="42"/>
        <end position="263"/>
    </location>
</feature>
<keyword evidence="3" id="KW-1185">Reference proteome</keyword>